<gene>
    <name evidence="2" type="ORF">SAMN04490357_5820</name>
</gene>
<evidence type="ECO:0008006" key="4">
    <source>
        <dbReference type="Google" id="ProtNLM"/>
    </source>
</evidence>
<dbReference type="InterPro" id="IPR023214">
    <property type="entry name" value="HAD_sf"/>
</dbReference>
<evidence type="ECO:0000313" key="3">
    <source>
        <dbReference type="Proteomes" id="UP000182375"/>
    </source>
</evidence>
<dbReference type="PANTHER" id="PTHR10000">
    <property type="entry name" value="PHOSPHOSERINE PHOSPHATASE"/>
    <property type="match status" value="1"/>
</dbReference>
<sequence length="270" mass="27930">MTSTDTARTGGRPHLPGGARPAVVVSDLDGTLLNADGKIGERTRRALGAAVAGGVHLVLATARPAWSARQVLLPLRGLGASLVSSNGAVTGELDDPRPRRVRAMAPARVRQALALLGPVPWAVDRPSGRLLGPDWPDVLSSGGAGAPRIEQVPDDEDVLCLMVLCPEPPPPSLLDPAGLCWTSSDAGLVEVSAPGADKRSAVSWLLDRRGLDWSTVVAFGDAPNDLSLLRSAATAVAVANAVSVVRSSATELTAGHDEDGVAKWVERNLL</sequence>
<dbReference type="GO" id="GO:0016791">
    <property type="term" value="F:phosphatase activity"/>
    <property type="evidence" value="ECO:0007669"/>
    <property type="project" value="TreeGrafter"/>
</dbReference>
<protein>
    <recommendedName>
        <fullName evidence="4">HAD family phosphatase</fullName>
    </recommendedName>
</protein>
<organism evidence="2 3">
    <name type="scientific">Streptomyces misionensis</name>
    <dbReference type="NCBI Taxonomy" id="67331"/>
    <lineage>
        <taxon>Bacteria</taxon>
        <taxon>Bacillati</taxon>
        <taxon>Actinomycetota</taxon>
        <taxon>Actinomycetes</taxon>
        <taxon>Kitasatosporales</taxon>
        <taxon>Streptomycetaceae</taxon>
        <taxon>Streptomyces</taxon>
    </lineage>
</organism>
<dbReference type="Gene3D" id="3.30.1240.10">
    <property type="match status" value="2"/>
</dbReference>
<dbReference type="Proteomes" id="UP000182375">
    <property type="component" value="Unassembled WGS sequence"/>
</dbReference>
<feature type="region of interest" description="Disordered" evidence="1">
    <location>
        <begin position="1"/>
        <end position="20"/>
    </location>
</feature>
<dbReference type="AlphaFoldDB" id="A0A1H5DHQ4"/>
<proteinExistence type="predicted"/>
<evidence type="ECO:0000313" key="2">
    <source>
        <dbReference type="EMBL" id="SED78377.1"/>
    </source>
</evidence>
<dbReference type="EMBL" id="FNTD01000004">
    <property type="protein sequence ID" value="SED78377.1"/>
    <property type="molecule type" value="Genomic_DNA"/>
</dbReference>
<reference evidence="2 3" key="1">
    <citation type="submission" date="2016-10" db="EMBL/GenBank/DDBJ databases">
        <authorList>
            <person name="de Groot N.N."/>
        </authorList>
    </citation>
    <scope>NUCLEOTIDE SEQUENCE [LARGE SCALE GENOMIC DNA]</scope>
    <source>
        <strain evidence="2 3">DSM 40306</strain>
    </source>
</reference>
<dbReference type="PROSITE" id="PS01228">
    <property type="entry name" value="COF_1"/>
    <property type="match status" value="1"/>
</dbReference>
<dbReference type="STRING" id="67331.SAMN04490357_5820"/>
<dbReference type="PANTHER" id="PTHR10000:SF8">
    <property type="entry name" value="HAD SUPERFAMILY HYDROLASE-LIKE, TYPE 3"/>
    <property type="match status" value="1"/>
</dbReference>
<dbReference type="SUPFAM" id="SSF56784">
    <property type="entry name" value="HAD-like"/>
    <property type="match status" value="1"/>
</dbReference>
<name>A0A1H5DHQ4_9ACTN</name>
<accession>A0A1H5DHQ4</accession>
<dbReference type="InterPro" id="IPR036412">
    <property type="entry name" value="HAD-like_sf"/>
</dbReference>
<dbReference type="GO" id="GO:0005829">
    <property type="term" value="C:cytosol"/>
    <property type="evidence" value="ECO:0007669"/>
    <property type="project" value="TreeGrafter"/>
</dbReference>
<dbReference type="Gene3D" id="3.40.50.1000">
    <property type="entry name" value="HAD superfamily/HAD-like"/>
    <property type="match status" value="2"/>
</dbReference>
<dbReference type="Pfam" id="PF08282">
    <property type="entry name" value="Hydrolase_3"/>
    <property type="match status" value="2"/>
</dbReference>
<evidence type="ECO:0000256" key="1">
    <source>
        <dbReference type="SAM" id="MobiDB-lite"/>
    </source>
</evidence>
<dbReference type="RefSeq" id="WP_074993753.1">
    <property type="nucleotide sequence ID" value="NZ_FNTD01000004.1"/>
</dbReference>
<dbReference type="GeneID" id="95516722"/>
<dbReference type="GO" id="GO:0000287">
    <property type="term" value="F:magnesium ion binding"/>
    <property type="evidence" value="ECO:0007669"/>
    <property type="project" value="TreeGrafter"/>
</dbReference>